<keyword evidence="3" id="KW-1185">Reference proteome</keyword>
<gene>
    <name evidence="2" type="ORF">MuYL_4361</name>
</gene>
<dbReference type="InterPro" id="IPR036249">
    <property type="entry name" value="Thioredoxin-like_sf"/>
</dbReference>
<evidence type="ECO:0000313" key="2">
    <source>
        <dbReference type="EMBL" id="ASU36246.1"/>
    </source>
</evidence>
<proteinExistence type="predicted"/>
<evidence type="ECO:0000259" key="1">
    <source>
        <dbReference type="PROSITE" id="PS51352"/>
    </source>
</evidence>
<dbReference type="AlphaFoldDB" id="A0A223P2F2"/>
<dbReference type="PANTHER" id="PTHR42852:SF13">
    <property type="entry name" value="PROTEIN DIPZ"/>
    <property type="match status" value="1"/>
</dbReference>
<dbReference type="KEGG" id="muc:MuYL_4361"/>
<dbReference type="GO" id="GO:0016491">
    <property type="term" value="F:oxidoreductase activity"/>
    <property type="evidence" value="ECO:0007669"/>
    <property type="project" value="InterPro"/>
</dbReference>
<dbReference type="CDD" id="cd02966">
    <property type="entry name" value="TlpA_like_family"/>
    <property type="match status" value="1"/>
</dbReference>
<dbReference type="Proteomes" id="UP000215002">
    <property type="component" value="Chromosome"/>
</dbReference>
<dbReference type="EMBL" id="CP022743">
    <property type="protein sequence ID" value="ASU36246.1"/>
    <property type="molecule type" value="Genomic_DNA"/>
</dbReference>
<dbReference type="PROSITE" id="PS51352">
    <property type="entry name" value="THIOREDOXIN_2"/>
    <property type="match status" value="1"/>
</dbReference>
<dbReference type="GO" id="GO:0016209">
    <property type="term" value="F:antioxidant activity"/>
    <property type="evidence" value="ECO:0007669"/>
    <property type="project" value="InterPro"/>
</dbReference>
<feature type="domain" description="Thioredoxin" evidence="1">
    <location>
        <begin position="97"/>
        <end position="233"/>
    </location>
</feature>
<name>A0A223P2F2_9SPHI</name>
<dbReference type="InterPro" id="IPR000866">
    <property type="entry name" value="AhpC/TSA"/>
</dbReference>
<protein>
    <recommendedName>
        <fullName evidence="1">Thioredoxin domain-containing protein</fullName>
    </recommendedName>
</protein>
<evidence type="ECO:0000313" key="3">
    <source>
        <dbReference type="Proteomes" id="UP000215002"/>
    </source>
</evidence>
<dbReference type="InterPro" id="IPR050553">
    <property type="entry name" value="Thioredoxin_ResA/DsbE_sf"/>
</dbReference>
<accession>A0A223P2F2</accession>
<dbReference type="SUPFAM" id="SSF52833">
    <property type="entry name" value="Thioredoxin-like"/>
    <property type="match status" value="1"/>
</dbReference>
<dbReference type="Gene3D" id="3.40.30.10">
    <property type="entry name" value="Glutaredoxin"/>
    <property type="match status" value="1"/>
</dbReference>
<reference evidence="2 3" key="1">
    <citation type="submission" date="2017-08" db="EMBL/GenBank/DDBJ databases">
        <title>Complete genome sequence of Mucilaginibacter sp. strain BJC16-A31.</title>
        <authorList>
            <consortium name="Henan University of Science and Technology"/>
            <person name="You X."/>
        </authorList>
    </citation>
    <scope>NUCLEOTIDE SEQUENCE [LARGE SCALE GENOMIC DNA]</scope>
    <source>
        <strain evidence="2 3">BJC16-A31</strain>
    </source>
</reference>
<dbReference type="Pfam" id="PF00578">
    <property type="entry name" value="AhpC-TSA"/>
    <property type="match status" value="1"/>
</dbReference>
<dbReference type="InterPro" id="IPR013766">
    <property type="entry name" value="Thioredoxin_domain"/>
</dbReference>
<dbReference type="PANTHER" id="PTHR42852">
    <property type="entry name" value="THIOL:DISULFIDE INTERCHANGE PROTEIN DSBE"/>
    <property type="match status" value="1"/>
</dbReference>
<sequence length="233" mass="26385">MGKPLVEPAKILKDGLSLAYYNRDYLKTTEDFTAYNTSSRAIDKMKFFQLFATGNYLPMRLAGPGNQYRLYKLAPRVSDDIHSVLQSYGKTALAHYKMEGKKFPGLNYTDIDGKVYNSKNTKGKIVVIKCWFLHCQACNEEIPALNQLVDKYKNRDDVVFISLAFDPVEKLKAFSKKTVFKYALAPVKESYIEKDLGTNEYPTHFVINRQGLIVKVVNDADELAAALNNEAGK</sequence>
<organism evidence="2 3">
    <name type="scientific">Mucilaginibacter xinganensis</name>
    <dbReference type="NCBI Taxonomy" id="1234841"/>
    <lineage>
        <taxon>Bacteria</taxon>
        <taxon>Pseudomonadati</taxon>
        <taxon>Bacteroidota</taxon>
        <taxon>Sphingobacteriia</taxon>
        <taxon>Sphingobacteriales</taxon>
        <taxon>Sphingobacteriaceae</taxon>
        <taxon>Mucilaginibacter</taxon>
    </lineage>
</organism>